<sequence length="204" mass="20752">MTPSTTPPGPPSTTASCSATQVTTCSLVPCEYGHPSASVSFGPTVKDLGNGVYEGTIVFQGHNCAEFADTEEIKIDGGASAVVVYSAQENGGKTINGCSWTTQFTFTSRQGATSGQQCMEDGMRIKYEFSDGCEQESFDYTFGCGNGGEFDLPELCWSGNSCGSSTTVSSSTVPSGSSSAPSTVPSTVPSGSSSAPSTVPSGSS</sequence>
<feature type="non-terminal residue" evidence="3">
    <location>
        <position position="204"/>
    </location>
</feature>
<dbReference type="STRING" id="763406.A0A1E3NDL5"/>
<keyword evidence="4" id="KW-1185">Reference proteome</keyword>
<evidence type="ECO:0000313" key="4">
    <source>
        <dbReference type="Proteomes" id="UP000094455"/>
    </source>
</evidence>
<dbReference type="EMBL" id="KV454008">
    <property type="protein sequence ID" value="ODQ44221.1"/>
    <property type="molecule type" value="Genomic_DNA"/>
</dbReference>
<organism evidence="3 4">
    <name type="scientific">Pichia membranifaciens NRRL Y-2026</name>
    <dbReference type="NCBI Taxonomy" id="763406"/>
    <lineage>
        <taxon>Eukaryota</taxon>
        <taxon>Fungi</taxon>
        <taxon>Dikarya</taxon>
        <taxon>Ascomycota</taxon>
        <taxon>Saccharomycotina</taxon>
        <taxon>Pichiomycetes</taxon>
        <taxon>Pichiales</taxon>
        <taxon>Pichiaceae</taxon>
        <taxon>Pichia</taxon>
    </lineage>
</organism>
<dbReference type="Pfam" id="PF10182">
    <property type="entry name" value="Flo11"/>
    <property type="match status" value="1"/>
</dbReference>
<feature type="compositionally biased region" description="Low complexity" evidence="1">
    <location>
        <begin position="163"/>
        <end position="204"/>
    </location>
</feature>
<feature type="domain" description="Flo11" evidence="2">
    <location>
        <begin position="1"/>
        <end position="167"/>
    </location>
</feature>
<reference evidence="3 4" key="1">
    <citation type="journal article" date="2016" name="Proc. Natl. Acad. Sci. U.S.A.">
        <title>Comparative genomics of biotechnologically important yeasts.</title>
        <authorList>
            <person name="Riley R."/>
            <person name="Haridas S."/>
            <person name="Wolfe K.H."/>
            <person name="Lopes M.R."/>
            <person name="Hittinger C.T."/>
            <person name="Goeker M."/>
            <person name="Salamov A.A."/>
            <person name="Wisecaver J.H."/>
            <person name="Long T.M."/>
            <person name="Calvey C.H."/>
            <person name="Aerts A.L."/>
            <person name="Barry K.W."/>
            <person name="Choi C."/>
            <person name="Clum A."/>
            <person name="Coughlan A.Y."/>
            <person name="Deshpande S."/>
            <person name="Douglass A.P."/>
            <person name="Hanson S.J."/>
            <person name="Klenk H.-P."/>
            <person name="LaButti K.M."/>
            <person name="Lapidus A."/>
            <person name="Lindquist E.A."/>
            <person name="Lipzen A.M."/>
            <person name="Meier-Kolthoff J.P."/>
            <person name="Ohm R.A."/>
            <person name="Otillar R.P."/>
            <person name="Pangilinan J.L."/>
            <person name="Peng Y."/>
            <person name="Rokas A."/>
            <person name="Rosa C.A."/>
            <person name="Scheuner C."/>
            <person name="Sibirny A.A."/>
            <person name="Slot J.C."/>
            <person name="Stielow J.B."/>
            <person name="Sun H."/>
            <person name="Kurtzman C.P."/>
            <person name="Blackwell M."/>
            <person name="Grigoriev I.V."/>
            <person name="Jeffries T.W."/>
        </authorList>
    </citation>
    <scope>NUCLEOTIDE SEQUENCE [LARGE SCALE GENOMIC DNA]</scope>
    <source>
        <strain evidence="3 4">NRRL Y-2026</strain>
    </source>
</reference>
<name>A0A1E3NDL5_9ASCO</name>
<dbReference type="AlphaFoldDB" id="A0A1E3NDL5"/>
<gene>
    <name evidence="3" type="ORF">PICMEDRAFT_74829</name>
</gene>
<dbReference type="Proteomes" id="UP000094455">
    <property type="component" value="Unassembled WGS sequence"/>
</dbReference>
<dbReference type="InterPro" id="IPR018789">
    <property type="entry name" value="Flo11"/>
</dbReference>
<evidence type="ECO:0000256" key="1">
    <source>
        <dbReference type="SAM" id="MobiDB-lite"/>
    </source>
</evidence>
<proteinExistence type="predicted"/>
<dbReference type="GeneID" id="30181571"/>
<evidence type="ECO:0000313" key="3">
    <source>
        <dbReference type="EMBL" id="ODQ44221.1"/>
    </source>
</evidence>
<feature type="region of interest" description="Disordered" evidence="1">
    <location>
        <begin position="162"/>
        <end position="204"/>
    </location>
</feature>
<dbReference type="PROSITE" id="PS51824">
    <property type="entry name" value="FLO11"/>
    <property type="match status" value="1"/>
</dbReference>
<dbReference type="RefSeq" id="XP_019015334.1">
    <property type="nucleotide sequence ID" value="XM_019164884.1"/>
</dbReference>
<evidence type="ECO:0000259" key="2">
    <source>
        <dbReference type="PROSITE" id="PS51824"/>
    </source>
</evidence>
<protein>
    <recommendedName>
        <fullName evidence="2">Flo11 domain-containing protein</fullName>
    </recommendedName>
</protein>
<accession>A0A1E3NDL5</accession>